<gene>
    <name evidence="7" type="ORF">Tco_1080149</name>
</gene>
<dbReference type="Gene3D" id="3.10.10.10">
    <property type="entry name" value="HIV Type 1 Reverse Transcriptase, subunit A, domain 1"/>
    <property type="match status" value="1"/>
</dbReference>
<dbReference type="Pfam" id="PF00098">
    <property type="entry name" value="zf-CCHC"/>
    <property type="match status" value="1"/>
</dbReference>
<dbReference type="SUPFAM" id="SSF56672">
    <property type="entry name" value="DNA/RNA polymerases"/>
    <property type="match status" value="1"/>
</dbReference>
<proteinExistence type="predicted"/>
<keyword evidence="8" id="KW-1185">Reference proteome</keyword>
<dbReference type="Gene3D" id="3.30.70.270">
    <property type="match status" value="2"/>
</dbReference>
<dbReference type="PANTHER" id="PTHR37984">
    <property type="entry name" value="PROTEIN CBG26694"/>
    <property type="match status" value="1"/>
</dbReference>
<keyword evidence="3" id="KW-0540">Nuclease</keyword>
<dbReference type="SUPFAM" id="SSF57756">
    <property type="entry name" value="Retrovirus zinc finger-like domains"/>
    <property type="match status" value="1"/>
</dbReference>
<evidence type="ECO:0000256" key="5">
    <source>
        <dbReference type="PROSITE-ProRule" id="PRU00047"/>
    </source>
</evidence>
<dbReference type="Proteomes" id="UP001151760">
    <property type="component" value="Unassembled WGS sequence"/>
</dbReference>
<reference evidence="7" key="2">
    <citation type="submission" date="2022-01" db="EMBL/GenBank/DDBJ databases">
        <authorList>
            <person name="Yamashiro T."/>
            <person name="Shiraishi A."/>
            <person name="Satake H."/>
            <person name="Nakayama K."/>
        </authorList>
    </citation>
    <scope>NUCLEOTIDE SEQUENCE</scope>
</reference>
<evidence type="ECO:0000256" key="3">
    <source>
        <dbReference type="ARBA" id="ARBA00022722"/>
    </source>
</evidence>
<dbReference type="EMBL" id="BQNB010020006">
    <property type="protein sequence ID" value="GJT91304.1"/>
    <property type="molecule type" value="Genomic_DNA"/>
</dbReference>
<feature type="domain" description="CCHC-type" evidence="6">
    <location>
        <begin position="193"/>
        <end position="206"/>
    </location>
</feature>
<keyword evidence="5" id="KW-0863">Zinc-finger</keyword>
<dbReference type="InterPro" id="IPR036875">
    <property type="entry name" value="Znf_CCHC_sf"/>
</dbReference>
<dbReference type="SMART" id="SM00343">
    <property type="entry name" value="ZnF_C2HC"/>
    <property type="match status" value="1"/>
</dbReference>
<dbReference type="Pfam" id="PF08284">
    <property type="entry name" value="RVP_2"/>
    <property type="match status" value="1"/>
</dbReference>
<protein>
    <submittedName>
        <fullName evidence="7">Reverse transcriptase domain-containing protein</fullName>
    </submittedName>
</protein>
<keyword evidence="4" id="KW-0255">Endonuclease</keyword>
<evidence type="ECO:0000256" key="2">
    <source>
        <dbReference type="ARBA" id="ARBA00022695"/>
    </source>
</evidence>
<dbReference type="CDD" id="cd01647">
    <property type="entry name" value="RT_LTR"/>
    <property type="match status" value="1"/>
</dbReference>
<keyword evidence="2" id="KW-0548">Nucleotidyltransferase</keyword>
<keyword evidence="7" id="KW-0695">RNA-directed DNA polymerase</keyword>
<evidence type="ECO:0000259" key="6">
    <source>
        <dbReference type="PROSITE" id="PS50158"/>
    </source>
</evidence>
<dbReference type="SUPFAM" id="SSF50630">
    <property type="entry name" value="Acid proteases"/>
    <property type="match status" value="1"/>
</dbReference>
<dbReference type="PANTHER" id="PTHR37984:SF5">
    <property type="entry name" value="PROTEIN NYNRIN-LIKE"/>
    <property type="match status" value="1"/>
</dbReference>
<dbReference type="Gene3D" id="4.10.60.10">
    <property type="entry name" value="Zinc finger, CCHC-type"/>
    <property type="match status" value="1"/>
</dbReference>
<dbReference type="InterPro" id="IPR043502">
    <property type="entry name" value="DNA/RNA_pol_sf"/>
</dbReference>
<name>A0ABQ5HV41_9ASTR</name>
<dbReference type="InterPro" id="IPR021109">
    <property type="entry name" value="Peptidase_aspartic_dom_sf"/>
</dbReference>
<reference evidence="7" key="1">
    <citation type="journal article" date="2022" name="Int. J. Mol. Sci.">
        <title>Draft Genome of Tanacetum Coccineum: Genomic Comparison of Closely Related Tanacetum-Family Plants.</title>
        <authorList>
            <person name="Yamashiro T."/>
            <person name="Shiraishi A."/>
            <person name="Nakayama K."/>
            <person name="Satake H."/>
        </authorList>
    </citation>
    <scope>NUCLEOTIDE SEQUENCE</scope>
</reference>
<dbReference type="Gene3D" id="2.40.70.10">
    <property type="entry name" value="Acid Proteases"/>
    <property type="match status" value="1"/>
</dbReference>
<dbReference type="GO" id="GO:0003964">
    <property type="term" value="F:RNA-directed DNA polymerase activity"/>
    <property type="evidence" value="ECO:0007669"/>
    <property type="project" value="UniProtKB-KW"/>
</dbReference>
<dbReference type="InterPro" id="IPR043128">
    <property type="entry name" value="Rev_trsase/Diguanyl_cyclase"/>
</dbReference>
<evidence type="ECO:0000313" key="8">
    <source>
        <dbReference type="Proteomes" id="UP001151760"/>
    </source>
</evidence>
<dbReference type="InterPro" id="IPR050951">
    <property type="entry name" value="Retrovirus_Pol_polyprotein"/>
</dbReference>
<evidence type="ECO:0000256" key="4">
    <source>
        <dbReference type="ARBA" id="ARBA00022759"/>
    </source>
</evidence>
<dbReference type="PROSITE" id="PS50158">
    <property type="entry name" value="ZF_CCHC"/>
    <property type="match status" value="1"/>
</dbReference>
<keyword evidence="5" id="KW-0479">Metal-binding</keyword>
<accession>A0ABQ5HV41</accession>
<organism evidence="7 8">
    <name type="scientific">Tanacetum coccineum</name>
    <dbReference type="NCBI Taxonomy" id="301880"/>
    <lineage>
        <taxon>Eukaryota</taxon>
        <taxon>Viridiplantae</taxon>
        <taxon>Streptophyta</taxon>
        <taxon>Embryophyta</taxon>
        <taxon>Tracheophyta</taxon>
        <taxon>Spermatophyta</taxon>
        <taxon>Magnoliopsida</taxon>
        <taxon>eudicotyledons</taxon>
        <taxon>Gunneridae</taxon>
        <taxon>Pentapetalae</taxon>
        <taxon>asterids</taxon>
        <taxon>campanulids</taxon>
        <taxon>Asterales</taxon>
        <taxon>Asteraceae</taxon>
        <taxon>Asteroideae</taxon>
        <taxon>Anthemideae</taxon>
        <taxon>Anthemidinae</taxon>
        <taxon>Tanacetum</taxon>
    </lineage>
</organism>
<keyword evidence="1" id="KW-0808">Transferase</keyword>
<comment type="caution">
    <text evidence="7">The sequence shown here is derived from an EMBL/GenBank/DDBJ whole genome shotgun (WGS) entry which is preliminary data.</text>
</comment>
<dbReference type="CDD" id="cd00303">
    <property type="entry name" value="retropepsin_like"/>
    <property type="match status" value="1"/>
</dbReference>
<evidence type="ECO:0000313" key="7">
    <source>
        <dbReference type="EMBL" id="GJT91304.1"/>
    </source>
</evidence>
<dbReference type="InterPro" id="IPR001878">
    <property type="entry name" value="Znf_CCHC"/>
</dbReference>
<keyword evidence="4" id="KW-0378">Hydrolase</keyword>
<sequence>MNNNKNNNNNNDNNANNGNGRNNGCSYKGFLACNPRDYDGKGGVIALTRWIEKMEFVIDNSGCAENQKVKYAASSFINKALTWWNTQVQARGREAAVGMTYVEFKALLVEEFCPRYNDRFHELAKLVPHLVTPESKRIGRYINGLAPQINGMLRATQPTTIQSAILKAVILTDEVVRCGTLTRSSESGRNKLCFNCQKPGHFTRDCQASVKQVAPVSAVRMGNNQRLYGNQARGRAFNVNAVDALQDPNVVTGTFSLNDHFATVLFDSRADFSFISTKFAPLINVKPSSVSLGYVIEVANGKKEEVDMIIRECKIELENSLFTIDLIPLGHGSFDVIVGIDWLFKNKAEIVCHEKVVRIPLEGDEPKLSDNPIIRDFTDVFPEDLSGLPPQRQVEFRIDLIPGATPVAKSPYQVAPSEMQELSEQLQELQDKGFIRPSYSPCRAPVLFSIKKDGSLRMYLRSGYHQLRVHEDDILKIAFRTRYRHFKFTVMPFGLTNAPAEDHEVYLKFVLELLKKERLYAKFSKCEFWLQEVHFLGHVVNHNGIHVDPSKIEAIKNWKAPTTLSEIRSFLGLAGYYRHFIANFSKITKPLTSLTQKNKKYKWGAEQEEAF</sequence>
<keyword evidence="5" id="KW-0862">Zinc</keyword>
<evidence type="ECO:0000256" key="1">
    <source>
        <dbReference type="ARBA" id="ARBA00022679"/>
    </source>
</evidence>